<comment type="caution">
    <text evidence="1">The sequence shown here is derived from an EMBL/GenBank/DDBJ whole genome shotgun (WGS) entry which is preliminary data.</text>
</comment>
<name>A0A9D4FD43_DREPO</name>
<dbReference type="Proteomes" id="UP000828390">
    <property type="component" value="Unassembled WGS sequence"/>
</dbReference>
<reference evidence="1" key="1">
    <citation type="journal article" date="2019" name="bioRxiv">
        <title>The Genome of the Zebra Mussel, Dreissena polymorpha: A Resource for Invasive Species Research.</title>
        <authorList>
            <person name="McCartney M.A."/>
            <person name="Auch B."/>
            <person name="Kono T."/>
            <person name="Mallez S."/>
            <person name="Zhang Y."/>
            <person name="Obille A."/>
            <person name="Becker A."/>
            <person name="Abrahante J.E."/>
            <person name="Garbe J."/>
            <person name="Badalamenti J.P."/>
            <person name="Herman A."/>
            <person name="Mangelson H."/>
            <person name="Liachko I."/>
            <person name="Sullivan S."/>
            <person name="Sone E.D."/>
            <person name="Koren S."/>
            <person name="Silverstein K.A.T."/>
            <person name="Beckman K.B."/>
            <person name="Gohl D.M."/>
        </authorList>
    </citation>
    <scope>NUCLEOTIDE SEQUENCE</scope>
    <source>
        <strain evidence="1">Duluth1</strain>
        <tissue evidence="1">Whole animal</tissue>
    </source>
</reference>
<reference evidence="1" key="2">
    <citation type="submission" date="2020-11" db="EMBL/GenBank/DDBJ databases">
        <authorList>
            <person name="McCartney M.A."/>
            <person name="Auch B."/>
            <person name="Kono T."/>
            <person name="Mallez S."/>
            <person name="Becker A."/>
            <person name="Gohl D.M."/>
            <person name="Silverstein K.A.T."/>
            <person name="Koren S."/>
            <person name="Bechman K.B."/>
            <person name="Herman A."/>
            <person name="Abrahante J.E."/>
            <person name="Garbe J."/>
        </authorList>
    </citation>
    <scope>NUCLEOTIDE SEQUENCE</scope>
    <source>
        <strain evidence="1">Duluth1</strain>
        <tissue evidence="1">Whole animal</tissue>
    </source>
</reference>
<evidence type="ECO:0000313" key="1">
    <source>
        <dbReference type="EMBL" id="KAH3796734.1"/>
    </source>
</evidence>
<evidence type="ECO:0000313" key="2">
    <source>
        <dbReference type="Proteomes" id="UP000828390"/>
    </source>
</evidence>
<proteinExistence type="predicted"/>
<dbReference type="EMBL" id="JAIWYP010000007">
    <property type="protein sequence ID" value="KAH3796734.1"/>
    <property type="molecule type" value="Genomic_DNA"/>
</dbReference>
<organism evidence="1 2">
    <name type="scientific">Dreissena polymorpha</name>
    <name type="common">Zebra mussel</name>
    <name type="synonym">Mytilus polymorpha</name>
    <dbReference type="NCBI Taxonomy" id="45954"/>
    <lineage>
        <taxon>Eukaryota</taxon>
        <taxon>Metazoa</taxon>
        <taxon>Spiralia</taxon>
        <taxon>Lophotrochozoa</taxon>
        <taxon>Mollusca</taxon>
        <taxon>Bivalvia</taxon>
        <taxon>Autobranchia</taxon>
        <taxon>Heteroconchia</taxon>
        <taxon>Euheterodonta</taxon>
        <taxon>Imparidentia</taxon>
        <taxon>Neoheterodontei</taxon>
        <taxon>Myida</taxon>
        <taxon>Dreissenoidea</taxon>
        <taxon>Dreissenidae</taxon>
        <taxon>Dreissena</taxon>
    </lineage>
</organism>
<protein>
    <submittedName>
        <fullName evidence="1">Uncharacterized protein</fullName>
    </submittedName>
</protein>
<gene>
    <name evidence="1" type="ORF">DPMN_150304</name>
</gene>
<sequence>MPLNTFPWIDKQRDSSVVGAGAEVTFLGKLDEVTLFLLCWNFFFFHILLKSGCSTCISTLVSHVYLEHFCRMLSGPADLPIFNCLMALLISSFVGEQHWICRLPVGSQQKDC</sequence>
<dbReference type="AlphaFoldDB" id="A0A9D4FD43"/>
<accession>A0A9D4FD43</accession>
<keyword evidence="2" id="KW-1185">Reference proteome</keyword>